<feature type="region of interest" description="Disordered" evidence="1">
    <location>
        <begin position="248"/>
        <end position="277"/>
    </location>
</feature>
<name>A0ABQ0G5H5_9PEZI</name>
<feature type="compositionally biased region" description="Low complexity" evidence="1">
    <location>
        <begin position="226"/>
        <end position="235"/>
    </location>
</feature>
<protein>
    <submittedName>
        <fullName evidence="2">Uncharacterized protein</fullName>
    </submittedName>
</protein>
<evidence type="ECO:0000313" key="3">
    <source>
        <dbReference type="Proteomes" id="UP001628179"/>
    </source>
</evidence>
<dbReference type="Proteomes" id="UP001628179">
    <property type="component" value="Unassembled WGS sequence"/>
</dbReference>
<accession>A0ABQ0G5H5</accession>
<proteinExistence type="predicted"/>
<reference evidence="2 3" key="1">
    <citation type="submission" date="2024-09" db="EMBL/GenBank/DDBJ databases">
        <title>Itraconazole resistance in Madurella fahalii resulting from another homologue of gene encoding cytochrome P450 14-alpha sterol demethylase (CYP51).</title>
        <authorList>
            <person name="Yoshioka I."/>
            <person name="Fahal A.H."/>
            <person name="Kaneko S."/>
            <person name="Yaguchi T."/>
        </authorList>
    </citation>
    <scope>NUCLEOTIDE SEQUENCE [LARGE SCALE GENOMIC DNA]</scope>
    <source>
        <strain evidence="2 3">IFM 68171</strain>
    </source>
</reference>
<feature type="region of interest" description="Disordered" evidence="1">
    <location>
        <begin position="149"/>
        <end position="174"/>
    </location>
</feature>
<dbReference type="RefSeq" id="XP_070914717.1">
    <property type="nucleotide sequence ID" value="XM_071058616.1"/>
</dbReference>
<organism evidence="2 3">
    <name type="scientific">Madurella fahalii</name>
    <dbReference type="NCBI Taxonomy" id="1157608"/>
    <lineage>
        <taxon>Eukaryota</taxon>
        <taxon>Fungi</taxon>
        <taxon>Dikarya</taxon>
        <taxon>Ascomycota</taxon>
        <taxon>Pezizomycotina</taxon>
        <taxon>Sordariomycetes</taxon>
        <taxon>Sordariomycetidae</taxon>
        <taxon>Sordariales</taxon>
        <taxon>Sordariales incertae sedis</taxon>
        <taxon>Madurella</taxon>
    </lineage>
</organism>
<dbReference type="GeneID" id="98173939"/>
<evidence type="ECO:0000256" key="1">
    <source>
        <dbReference type="SAM" id="MobiDB-lite"/>
    </source>
</evidence>
<gene>
    <name evidence="2" type="ORF">MFIFM68171_03195</name>
</gene>
<sequence>MATILAHRSTPSPRYTPHPQDVELSRLDSVSPSILSEPPPYDEATGAPSFHPTVHLQIETTGKPWLSLPLPLRPDPIPIFTLQPEESSSSAASHTPKFLSLRPERCSGSCYLVSSSDSVPLSTTTYRFGPNRPPQIRLFHPANPPLSPSAVQTLLFPPKGNKETPQSADPAAPEPWDEFTVCSLGLLTRAVTFRTRLGTFQWRYASRKERHARARSPVSPASDKPGSSGSSSSEVSSLLVLERVVRIATARNQPRPGSSSSRHAGGGGGGGGGGSHDEQVRTVVAEFIRGPEYRTAGSSGSSAGNGGRLVVDLGLFGDREGGGDGGEGKGDREMALVMVVTTCLLMLKREVDRRRAQQIAIMAGAASGGS</sequence>
<evidence type="ECO:0000313" key="2">
    <source>
        <dbReference type="EMBL" id="GAB1312985.1"/>
    </source>
</evidence>
<keyword evidence="3" id="KW-1185">Reference proteome</keyword>
<dbReference type="EMBL" id="BAAFSV010000002">
    <property type="protein sequence ID" value="GAB1312985.1"/>
    <property type="molecule type" value="Genomic_DNA"/>
</dbReference>
<feature type="compositionally biased region" description="Gly residues" evidence="1">
    <location>
        <begin position="264"/>
        <end position="274"/>
    </location>
</feature>
<feature type="region of interest" description="Disordered" evidence="1">
    <location>
        <begin position="208"/>
        <end position="235"/>
    </location>
</feature>
<feature type="region of interest" description="Disordered" evidence="1">
    <location>
        <begin position="1"/>
        <end position="49"/>
    </location>
</feature>
<comment type="caution">
    <text evidence="2">The sequence shown here is derived from an EMBL/GenBank/DDBJ whole genome shotgun (WGS) entry which is preliminary data.</text>
</comment>